<dbReference type="NCBIfam" id="NF000491">
    <property type="entry name" value="chloram_CatA"/>
    <property type="match status" value="1"/>
</dbReference>
<evidence type="ECO:0000256" key="2">
    <source>
        <dbReference type="ARBA" id="ARBA00010571"/>
    </source>
</evidence>
<keyword evidence="6 10" id="KW-0808">Transferase</keyword>
<evidence type="ECO:0000256" key="9">
    <source>
        <dbReference type="PIRSR" id="PIRSR000440-1"/>
    </source>
</evidence>
<dbReference type="Proteomes" id="UP000198806">
    <property type="component" value="Unassembled WGS sequence"/>
</dbReference>
<proteinExistence type="inferred from homology"/>
<dbReference type="GO" id="GO:0008811">
    <property type="term" value="F:chloramphenicol O-acetyltransferase activity"/>
    <property type="evidence" value="ECO:0007669"/>
    <property type="project" value="UniProtKB-EC"/>
</dbReference>
<evidence type="ECO:0000313" key="13">
    <source>
        <dbReference type="Proteomes" id="UP000198806"/>
    </source>
</evidence>
<dbReference type="InterPro" id="IPR018372">
    <property type="entry name" value="Chloramphenicol_AcTrfase_AS"/>
</dbReference>
<sequence>MKFNLIDIENWNRKPYFEHYLNSVRCTYSMTANIEITNLLHEIKLKDLKLYPTLIYILATVVNNHKEFRTCFDENGNLGYWDSMSPSYTIFHKENETFSSIWTEYDESFSRFYTAYLDDIKNHGNIMKFTPKLNEPANTFPISSIPWVSFTGFNLNVYNDGKYLLPIFTTGKYFEQNSKIFIPMSVQVHHAVCDGYHISRFINEVQEVILNYQTWLGDK</sequence>
<comment type="similarity">
    <text evidence="2 11">Belongs to the chloramphenicol acetyltransferase family.</text>
</comment>
<evidence type="ECO:0000256" key="7">
    <source>
        <dbReference type="ARBA" id="ARBA00023251"/>
    </source>
</evidence>
<evidence type="ECO:0000256" key="3">
    <source>
        <dbReference type="ARBA" id="ARBA00011233"/>
    </source>
</evidence>
<keyword evidence="7 10" id="KW-0046">Antibiotic resistance</keyword>
<dbReference type="AlphaFoldDB" id="A0A1I5HZW5"/>
<protein>
    <recommendedName>
        <fullName evidence="5 10">Chloramphenicol acetyltransferase</fullName>
        <ecNumber evidence="4 10">2.3.1.28</ecNumber>
    </recommendedName>
</protein>
<keyword evidence="13" id="KW-1185">Reference proteome</keyword>
<evidence type="ECO:0000256" key="10">
    <source>
        <dbReference type="RuleBase" id="RU000503"/>
    </source>
</evidence>
<dbReference type="PROSITE" id="PS00100">
    <property type="entry name" value="CAT"/>
    <property type="match status" value="1"/>
</dbReference>
<comment type="subunit">
    <text evidence="3">Homotrimer.</text>
</comment>
<dbReference type="PANTHER" id="PTHR38474">
    <property type="entry name" value="SLR0299 PROTEIN"/>
    <property type="match status" value="1"/>
</dbReference>
<dbReference type="STRING" id="1527.SAMN04489757_1371"/>
<name>A0A1I5HZW5_9FIRM</name>
<dbReference type="EC" id="2.3.1.28" evidence="4 10"/>
<evidence type="ECO:0000256" key="1">
    <source>
        <dbReference type="ARBA" id="ARBA00002150"/>
    </source>
</evidence>
<dbReference type="PIRSF" id="PIRSF000440">
    <property type="entry name" value="CAT"/>
    <property type="match status" value="1"/>
</dbReference>
<dbReference type="PANTHER" id="PTHR38474:SF2">
    <property type="entry name" value="CHLORAMPHENICOL ACETYLTRANSFERASE"/>
    <property type="match status" value="1"/>
</dbReference>
<dbReference type="Gene3D" id="3.30.559.10">
    <property type="entry name" value="Chloramphenicol acetyltransferase-like domain"/>
    <property type="match status" value="1"/>
</dbReference>
<evidence type="ECO:0000256" key="6">
    <source>
        <dbReference type="ARBA" id="ARBA00022679"/>
    </source>
</evidence>
<gene>
    <name evidence="12" type="ORF">SAMN04489757_1371</name>
</gene>
<evidence type="ECO:0000313" key="12">
    <source>
        <dbReference type="EMBL" id="SFO53426.1"/>
    </source>
</evidence>
<dbReference type="InterPro" id="IPR023213">
    <property type="entry name" value="CAT-like_dom_sf"/>
</dbReference>
<dbReference type="SMART" id="SM01059">
    <property type="entry name" value="CAT"/>
    <property type="match status" value="1"/>
</dbReference>
<evidence type="ECO:0000256" key="11">
    <source>
        <dbReference type="RuleBase" id="RU004156"/>
    </source>
</evidence>
<dbReference type="RefSeq" id="WP_091687918.1">
    <property type="nucleotide sequence ID" value="NZ_BAABFM010000008.1"/>
</dbReference>
<dbReference type="SUPFAM" id="SSF52777">
    <property type="entry name" value="CoA-dependent acyltransferases"/>
    <property type="match status" value="1"/>
</dbReference>
<dbReference type="OrthoDB" id="9801766at2"/>
<dbReference type="EMBL" id="FOWD01000037">
    <property type="protein sequence ID" value="SFO53426.1"/>
    <property type="molecule type" value="Genomic_DNA"/>
</dbReference>
<reference evidence="12 13" key="1">
    <citation type="submission" date="2016-10" db="EMBL/GenBank/DDBJ databases">
        <authorList>
            <person name="de Groot N.N."/>
        </authorList>
    </citation>
    <scope>NUCLEOTIDE SEQUENCE [LARGE SCALE GENOMIC DNA]</scope>
    <source>
        <strain evidence="12 13">DSM 1283</strain>
    </source>
</reference>
<keyword evidence="8 10" id="KW-0012">Acyltransferase</keyword>
<comment type="function">
    <text evidence="1 10">This enzyme is an effector of chloramphenicol resistance in bacteria.</text>
</comment>
<dbReference type="Pfam" id="PF00302">
    <property type="entry name" value="CAT"/>
    <property type="match status" value="1"/>
</dbReference>
<evidence type="ECO:0000256" key="5">
    <source>
        <dbReference type="ARBA" id="ARBA00020291"/>
    </source>
</evidence>
<evidence type="ECO:0000256" key="8">
    <source>
        <dbReference type="ARBA" id="ARBA00023315"/>
    </source>
</evidence>
<evidence type="ECO:0000256" key="4">
    <source>
        <dbReference type="ARBA" id="ARBA00013235"/>
    </source>
</evidence>
<comment type="catalytic activity">
    <reaction evidence="10">
        <text>chloramphenicol + acetyl-CoA = chloramphenicol 3-acetate + CoA</text>
        <dbReference type="Rhea" id="RHEA:18421"/>
        <dbReference type="ChEBI" id="CHEBI:16730"/>
        <dbReference type="ChEBI" id="CHEBI:17698"/>
        <dbReference type="ChEBI" id="CHEBI:57287"/>
        <dbReference type="ChEBI" id="CHEBI:57288"/>
        <dbReference type="EC" id="2.3.1.28"/>
    </reaction>
</comment>
<dbReference type="GO" id="GO:0046677">
    <property type="term" value="P:response to antibiotic"/>
    <property type="evidence" value="ECO:0007669"/>
    <property type="project" value="UniProtKB-KW"/>
</dbReference>
<organism evidence="12 13">
    <name type="scientific">Anaerocolumna aminovalerica</name>
    <dbReference type="NCBI Taxonomy" id="1527"/>
    <lineage>
        <taxon>Bacteria</taxon>
        <taxon>Bacillati</taxon>
        <taxon>Bacillota</taxon>
        <taxon>Clostridia</taxon>
        <taxon>Lachnospirales</taxon>
        <taxon>Lachnospiraceae</taxon>
        <taxon>Anaerocolumna</taxon>
    </lineage>
</organism>
<dbReference type="InterPro" id="IPR001707">
    <property type="entry name" value="Cmp_AcTrfase"/>
</dbReference>
<accession>A0A1I5HZW5</accession>
<feature type="active site" description="Proton acceptor" evidence="9">
    <location>
        <position position="190"/>
    </location>
</feature>